<evidence type="ECO:0000313" key="8">
    <source>
        <dbReference type="EMBL" id="RKG32630.1"/>
    </source>
</evidence>
<dbReference type="CDD" id="cd07731">
    <property type="entry name" value="ComA-like_MBL-fold"/>
    <property type="match status" value="1"/>
</dbReference>
<keyword evidence="9" id="KW-1185">Reference proteome</keyword>
<evidence type="ECO:0000256" key="1">
    <source>
        <dbReference type="ARBA" id="ARBA00004651"/>
    </source>
</evidence>
<dbReference type="InterPro" id="IPR001279">
    <property type="entry name" value="Metallo-B-lactamas"/>
</dbReference>
<evidence type="ECO:0000256" key="5">
    <source>
        <dbReference type="ARBA" id="ARBA00023136"/>
    </source>
</evidence>
<feature type="transmembrane region" description="Helical" evidence="6">
    <location>
        <begin position="325"/>
        <end position="342"/>
    </location>
</feature>
<dbReference type="InterPro" id="IPR036866">
    <property type="entry name" value="RibonucZ/Hydroxyglut_hydro"/>
</dbReference>
<keyword evidence="3 6" id="KW-0812">Transmembrane</keyword>
<evidence type="ECO:0000256" key="6">
    <source>
        <dbReference type="SAM" id="Phobius"/>
    </source>
</evidence>
<dbReference type="NCBIfam" id="TIGR00361">
    <property type="entry name" value="ComEC_Rec2"/>
    <property type="match status" value="1"/>
</dbReference>
<dbReference type="Pfam" id="PF03772">
    <property type="entry name" value="Competence"/>
    <property type="match status" value="1"/>
</dbReference>
<name>A0A3A8EPF5_9GAMM</name>
<dbReference type="GO" id="GO:0005886">
    <property type="term" value="C:plasma membrane"/>
    <property type="evidence" value="ECO:0007669"/>
    <property type="project" value="UniProtKB-SubCell"/>
</dbReference>
<feature type="transmembrane region" description="Helical" evidence="6">
    <location>
        <begin position="261"/>
        <end position="284"/>
    </location>
</feature>
<dbReference type="EMBL" id="RAXV01000008">
    <property type="protein sequence ID" value="RKG32630.1"/>
    <property type="molecule type" value="Genomic_DNA"/>
</dbReference>
<dbReference type="InterPro" id="IPR025405">
    <property type="entry name" value="DUF4131"/>
</dbReference>
<dbReference type="SMART" id="SM00849">
    <property type="entry name" value="Lactamase_B"/>
    <property type="match status" value="1"/>
</dbReference>
<evidence type="ECO:0000256" key="3">
    <source>
        <dbReference type="ARBA" id="ARBA00022692"/>
    </source>
</evidence>
<feature type="transmembrane region" description="Helical" evidence="6">
    <location>
        <begin position="441"/>
        <end position="463"/>
    </location>
</feature>
<dbReference type="OrthoDB" id="9761531at2"/>
<organism evidence="8 9">
    <name type="scientific">Acinetobacter tianfuensis</name>
    <dbReference type="NCBI Taxonomy" id="2419603"/>
    <lineage>
        <taxon>Bacteria</taxon>
        <taxon>Pseudomonadati</taxon>
        <taxon>Pseudomonadota</taxon>
        <taxon>Gammaproteobacteria</taxon>
        <taxon>Moraxellales</taxon>
        <taxon>Moraxellaceae</taxon>
        <taxon>Acinetobacter</taxon>
    </lineage>
</organism>
<dbReference type="Gene3D" id="3.60.15.10">
    <property type="entry name" value="Ribonuclease Z/Hydroxyacylglutathione hydrolase-like"/>
    <property type="match status" value="1"/>
</dbReference>
<dbReference type="InterPro" id="IPR052159">
    <property type="entry name" value="Competence_DNA_uptake"/>
</dbReference>
<comment type="caution">
    <text evidence="8">The sequence shown here is derived from an EMBL/GenBank/DDBJ whole genome shotgun (WGS) entry which is preliminary data.</text>
</comment>
<keyword evidence="5 6" id="KW-0472">Membrane</keyword>
<accession>A0A3A8EPF5</accession>
<dbReference type="SUPFAM" id="SSF56281">
    <property type="entry name" value="Metallo-hydrolase/oxidoreductase"/>
    <property type="match status" value="1"/>
</dbReference>
<dbReference type="GO" id="GO:0030420">
    <property type="term" value="P:establishment of competence for transformation"/>
    <property type="evidence" value="ECO:0007669"/>
    <property type="project" value="InterPro"/>
</dbReference>
<dbReference type="InterPro" id="IPR035681">
    <property type="entry name" value="ComA-like_MBL"/>
</dbReference>
<sequence>MWLWFGLGWIFGISRMGRADPDLHISALFTVICWLTVLAVSALLVKLPFFLKFWIGMAGLCLGAVLGMAYANQQLEQRLKHTVYETGSAELIVYISKMGQLNENSIQQRMDVLSADRQRRQYLAYLPVKGKQRFEALELGKYYRIEGSYRPAHSYAVQGAFDQEKWLLQQNIQSGFKVKNAVSLSAEQIYAMGYTDIFKRHAAFDQQFLLWIEQQRLNFREFILHQPLRHKGLLLALLTGDKSLLDDTVTEQFQRYGMSHLLAISGPHVVIFAVLFCFSLKMAVNRFCPRLYLRIPRHYLLLFPFLGCVFLYCAFVGFEIPAMRTLLMCVIASLMILLRLKLQVFKLLLISASLLLLIDPFSILSAAFWLSYGACFILLRIYQTMAEHQQRMNAEAEALTRFKLTVRILIESQWKIFIALIPLTLLFFQQFAWIAPFSNILAIPWLGLVIVPLDVVAALSYYLSADLSSMLFLLNDWCLAVMLGLMNLCDQLLNPQLQPLALNGWMIFLIGFCLAILFLPNGLLPKSLAGLGFIVLLVKSWLPYPFELQILDVGQGQAVFIRDGTKTMMVDMGGNYDEQKFSVGKQIVLPFLHSNAVSQLDRLVLTHLDQDHSGGYFSIQQQLPVKILNASESVQPPIPAQFEYCLQGQRWQLGQASIDVLSPKNVQAVRAGANRNENSCVLYVTLAKAAPYQSFLLMGDAGWKTEYQLLQDYPDLHADVLVLGHHGSRHSSSYEFLQAIQPKLAIASAGKFNRYGHPSLLTKTRLKALQIPMLNTAEQGSIRFLMQQGHVEIKNYRTQRRWLQRQ</sequence>
<reference evidence="8 9" key="1">
    <citation type="submission" date="2018-09" db="EMBL/GenBank/DDBJ databases">
        <title>The draft genome of Acinetobacter spp. strains.</title>
        <authorList>
            <person name="Qin J."/>
            <person name="Feng Y."/>
            <person name="Zong Z."/>
        </authorList>
    </citation>
    <scope>NUCLEOTIDE SEQUENCE [LARGE SCALE GENOMIC DNA]</scope>
    <source>
        <strain evidence="8 9">WCHAc060012</strain>
    </source>
</reference>
<comment type="subcellular location">
    <subcellularLocation>
        <location evidence="1">Cell membrane</location>
        <topology evidence="1">Multi-pass membrane protein</topology>
    </subcellularLocation>
</comment>
<dbReference type="InterPro" id="IPR004477">
    <property type="entry name" value="ComEC_N"/>
</dbReference>
<evidence type="ECO:0000256" key="2">
    <source>
        <dbReference type="ARBA" id="ARBA00022475"/>
    </source>
</evidence>
<dbReference type="Proteomes" id="UP000282388">
    <property type="component" value="Unassembled WGS sequence"/>
</dbReference>
<dbReference type="RefSeq" id="WP_120401890.1">
    <property type="nucleotide sequence ID" value="NZ_RAXV01000008.1"/>
</dbReference>
<feature type="transmembrane region" description="Helical" evidence="6">
    <location>
        <begin position="416"/>
        <end position="435"/>
    </location>
</feature>
<dbReference type="PANTHER" id="PTHR30619">
    <property type="entry name" value="DNA INTERNALIZATION/COMPETENCE PROTEIN COMEC/REC2"/>
    <property type="match status" value="1"/>
</dbReference>
<keyword evidence="2" id="KW-1003">Cell membrane</keyword>
<feature type="transmembrane region" description="Helical" evidence="6">
    <location>
        <begin position="51"/>
        <end position="71"/>
    </location>
</feature>
<dbReference type="Pfam" id="PF13567">
    <property type="entry name" value="DUF4131"/>
    <property type="match status" value="1"/>
</dbReference>
<gene>
    <name evidence="8" type="ORF">D7V32_05405</name>
</gene>
<evidence type="ECO:0000313" key="9">
    <source>
        <dbReference type="Proteomes" id="UP000282388"/>
    </source>
</evidence>
<feature type="transmembrane region" description="Helical" evidence="6">
    <location>
        <begin position="470"/>
        <end position="488"/>
    </location>
</feature>
<feature type="domain" description="Metallo-beta-lactamase" evidence="7">
    <location>
        <begin position="555"/>
        <end position="751"/>
    </location>
</feature>
<dbReference type="NCBIfam" id="TIGR00360">
    <property type="entry name" value="ComEC_N-term"/>
    <property type="match status" value="1"/>
</dbReference>
<evidence type="ECO:0000256" key="4">
    <source>
        <dbReference type="ARBA" id="ARBA00022989"/>
    </source>
</evidence>
<feature type="transmembrane region" description="Helical" evidence="6">
    <location>
        <begin position="500"/>
        <end position="520"/>
    </location>
</feature>
<proteinExistence type="predicted"/>
<dbReference type="InterPro" id="IPR004797">
    <property type="entry name" value="Competence_ComEC/Rec2"/>
</dbReference>
<feature type="transmembrane region" description="Helical" evidence="6">
    <location>
        <begin position="299"/>
        <end position="318"/>
    </location>
</feature>
<keyword evidence="4 6" id="KW-1133">Transmembrane helix</keyword>
<dbReference type="Pfam" id="PF00753">
    <property type="entry name" value="Lactamase_B"/>
    <property type="match status" value="1"/>
</dbReference>
<protein>
    <submittedName>
        <fullName evidence="8">DNA internalization-related competence protein ComEC/Rec2</fullName>
    </submittedName>
</protein>
<dbReference type="PANTHER" id="PTHR30619:SF7">
    <property type="entry name" value="BETA-LACTAMASE DOMAIN PROTEIN"/>
    <property type="match status" value="1"/>
</dbReference>
<feature type="transmembrane region" description="Helical" evidence="6">
    <location>
        <begin position="23"/>
        <end position="45"/>
    </location>
</feature>
<evidence type="ECO:0000259" key="7">
    <source>
        <dbReference type="SMART" id="SM00849"/>
    </source>
</evidence>
<dbReference type="AlphaFoldDB" id="A0A3A8EPF5"/>